<dbReference type="EMBL" id="VDFG01000310">
    <property type="protein sequence ID" value="MBA4465120.1"/>
    <property type="molecule type" value="Genomic_DNA"/>
</dbReference>
<name>A0A838WLS9_9CYAN</name>
<dbReference type="AlphaFoldDB" id="A0A838WLS9"/>
<gene>
    <name evidence="1" type="ORF">FHK98_04740</name>
</gene>
<protein>
    <submittedName>
        <fullName evidence="1">Uncharacterized protein</fullName>
    </submittedName>
</protein>
<comment type="caution">
    <text evidence="1">The sequence shown here is derived from an EMBL/GenBank/DDBJ whole genome shotgun (WGS) entry which is preliminary data.</text>
</comment>
<dbReference type="Proteomes" id="UP000538075">
    <property type="component" value="Unassembled WGS sequence"/>
</dbReference>
<evidence type="ECO:0000313" key="1">
    <source>
        <dbReference type="EMBL" id="MBA4465120.1"/>
    </source>
</evidence>
<organism evidence="1 2">
    <name type="scientific">Cylindrospermopsis raciborskii CS-506_A</name>
    <dbReference type="NCBI Taxonomy" id="2585140"/>
    <lineage>
        <taxon>Bacteria</taxon>
        <taxon>Bacillati</taxon>
        <taxon>Cyanobacteriota</taxon>
        <taxon>Cyanophyceae</taxon>
        <taxon>Nostocales</taxon>
        <taxon>Aphanizomenonaceae</taxon>
        <taxon>Cylindrospermopsis</taxon>
    </lineage>
</organism>
<proteinExistence type="predicted"/>
<accession>A0A838WLS9</accession>
<evidence type="ECO:0000313" key="2">
    <source>
        <dbReference type="Proteomes" id="UP000538075"/>
    </source>
</evidence>
<reference evidence="1 2" key="1">
    <citation type="journal article" date="2020" name="J. Appl. Phycol.">
        <title>Morphological changes and genome evolution in Raphidiopsis raciborskii CS-506 after 23 years in culture.</title>
        <authorList>
            <person name="Willis A."/>
            <person name="Bent S.J."/>
            <person name="Jameson I.D."/>
        </authorList>
    </citation>
    <scope>NUCLEOTIDE SEQUENCE [LARGE SCALE GENOMIC DNA]</scope>
    <source>
        <strain evidence="1 2">CS-506_A</strain>
    </source>
</reference>
<sequence length="47" mass="5280">MFDKFYAARQRRSPLVLATSQGARANSLTFPWYWVGARSLLAMGTGE</sequence>